<name>A0A858NPF3_9CAUD</name>
<organism evidence="1 2">
    <name type="scientific">Xanthomonas phage FoX2</name>
    <dbReference type="NCBI Taxonomy" id="2723898"/>
    <lineage>
        <taxon>Viruses</taxon>
        <taxon>Duplodnaviria</taxon>
        <taxon>Heunggongvirae</taxon>
        <taxon>Uroviricota</taxon>
        <taxon>Caudoviricetes</taxon>
        <taxon>Foxunavirus</taxon>
        <taxon>Foxunavirus fox2</taxon>
    </lineage>
</organism>
<protein>
    <submittedName>
        <fullName evidence="1">Uncharacterized protein</fullName>
    </submittedName>
</protein>
<keyword evidence="2" id="KW-1185">Reference proteome</keyword>
<proteinExistence type="predicted"/>
<sequence length="91" mass="9668">MSYVIQVSPTGAHSVMWPGGTVVATFYGPPAPAHAQRFVDALNAASPAGLSRTLEQWQKLNPDTVPADAIRHSLRQAIGDVMHLAGKLPQP</sequence>
<dbReference type="Proteomes" id="UP000671963">
    <property type="component" value="Segment"/>
</dbReference>
<dbReference type="EMBL" id="MT161382">
    <property type="protein sequence ID" value="QJB21891.1"/>
    <property type="molecule type" value="Genomic_DNA"/>
</dbReference>
<accession>A0A858NPF3</accession>
<evidence type="ECO:0000313" key="1">
    <source>
        <dbReference type="EMBL" id="QJB21891.1"/>
    </source>
</evidence>
<evidence type="ECO:0000313" key="2">
    <source>
        <dbReference type="Proteomes" id="UP000671963"/>
    </source>
</evidence>
<reference evidence="1 2" key="1">
    <citation type="submission" date="2020-03" db="EMBL/GenBank/DDBJ databases">
        <title>Development of an integrated pest management strategy to control Xanthomonas campestris pv. campestris by using bacteriophages.</title>
        <authorList>
            <person name="Holtappels D."/>
            <person name="Rombouts S."/>
            <person name="Lavigne R."/>
            <person name="Wagemans J."/>
        </authorList>
    </citation>
    <scope>NUCLEOTIDE SEQUENCE [LARGE SCALE GENOMIC DNA]</scope>
</reference>
<gene>
    <name evidence="1" type="ORF">XccvBFoX2_gp72</name>
</gene>